<organism evidence="3 4">
    <name type="scientific">Cardamine amara subsp. amara</name>
    <dbReference type="NCBI Taxonomy" id="228776"/>
    <lineage>
        <taxon>Eukaryota</taxon>
        <taxon>Viridiplantae</taxon>
        <taxon>Streptophyta</taxon>
        <taxon>Embryophyta</taxon>
        <taxon>Tracheophyta</taxon>
        <taxon>Spermatophyta</taxon>
        <taxon>Magnoliopsida</taxon>
        <taxon>eudicotyledons</taxon>
        <taxon>Gunneridae</taxon>
        <taxon>Pentapetalae</taxon>
        <taxon>rosids</taxon>
        <taxon>malvids</taxon>
        <taxon>Brassicales</taxon>
        <taxon>Brassicaceae</taxon>
        <taxon>Cardamineae</taxon>
        <taxon>Cardamine</taxon>
    </lineage>
</organism>
<dbReference type="InterPro" id="IPR025779">
    <property type="entry name" value="Met_S-MeTrfase"/>
</dbReference>
<dbReference type="EC" id="2.1.1.12" evidence="1"/>
<dbReference type="GO" id="GO:0030732">
    <property type="term" value="F:methionine S-methyltransferase activity"/>
    <property type="evidence" value="ECO:0007669"/>
    <property type="project" value="UniProtKB-UniRule"/>
</dbReference>
<protein>
    <recommendedName>
        <fullName evidence="1">methionine S-methyltransferase</fullName>
        <ecNumber evidence="1">2.1.1.12</ecNumber>
    </recommendedName>
</protein>
<gene>
    <name evidence="3" type="ORF">V5N11_021650</name>
</gene>
<dbReference type="GO" id="GO:0032259">
    <property type="term" value="P:methylation"/>
    <property type="evidence" value="ECO:0007669"/>
    <property type="project" value="UniProtKB-UniRule"/>
</dbReference>
<name>A0ABD0ZVE3_CARAN</name>
<dbReference type="Gene3D" id="3.40.50.150">
    <property type="entry name" value="Vaccinia Virus protein VP39"/>
    <property type="match status" value="1"/>
</dbReference>
<dbReference type="SUPFAM" id="SSF53383">
    <property type="entry name" value="PLP-dependent transferases"/>
    <property type="match status" value="1"/>
</dbReference>
<dbReference type="AlphaFoldDB" id="A0ABD0ZVE3"/>
<dbReference type="InterPro" id="IPR015424">
    <property type="entry name" value="PyrdxlP-dep_Trfase"/>
</dbReference>
<dbReference type="Gene3D" id="3.90.1150.10">
    <property type="entry name" value="Aspartate Aminotransferase, domain 1"/>
    <property type="match status" value="1"/>
</dbReference>
<dbReference type="PANTHER" id="PTHR47087">
    <property type="entry name" value="METHIONINE S-METHYLTRANSFERASE"/>
    <property type="match status" value="1"/>
</dbReference>
<dbReference type="Proteomes" id="UP001558713">
    <property type="component" value="Unassembled WGS sequence"/>
</dbReference>
<evidence type="ECO:0000313" key="3">
    <source>
        <dbReference type="EMBL" id="KAL1198573.1"/>
    </source>
</evidence>
<dbReference type="Gene3D" id="3.40.640.10">
    <property type="entry name" value="Type I PLP-dependent aspartate aminotransferase-like (Major domain)"/>
    <property type="match status" value="1"/>
</dbReference>
<evidence type="ECO:0000259" key="2">
    <source>
        <dbReference type="Pfam" id="PF00155"/>
    </source>
</evidence>
<dbReference type="InterPro" id="IPR015421">
    <property type="entry name" value="PyrdxlP-dep_Trfase_major"/>
</dbReference>
<dbReference type="InterPro" id="IPR004839">
    <property type="entry name" value="Aminotransferase_I/II_large"/>
</dbReference>
<proteinExistence type="inferred from homology"/>
<feature type="domain" description="Aminotransferase class I/classII large" evidence="2">
    <location>
        <begin position="732"/>
        <end position="1060"/>
    </location>
</feature>
<evidence type="ECO:0000313" key="4">
    <source>
        <dbReference type="Proteomes" id="UP001558713"/>
    </source>
</evidence>
<dbReference type="InterPro" id="IPR029063">
    <property type="entry name" value="SAM-dependent_MTases_sf"/>
</dbReference>
<dbReference type="PANTHER" id="PTHR47087:SF1">
    <property type="entry name" value="METHIONINE S-METHYLTRANSFERASE"/>
    <property type="match status" value="1"/>
</dbReference>
<dbReference type="FunFam" id="3.40.50.150:FF:000459">
    <property type="entry name" value="Methionine S-methyltransferase"/>
    <property type="match status" value="1"/>
</dbReference>
<comment type="catalytic activity">
    <reaction evidence="1">
        <text>L-methionine + S-adenosyl-L-methionine = S-methyl-L-methionine + S-adenosyl-L-homocysteine</text>
        <dbReference type="Rhea" id="RHEA:13761"/>
        <dbReference type="ChEBI" id="CHEBI:57844"/>
        <dbReference type="ChEBI" id="CHEBI:57856"/>
        <dbReference type="ChEBI" id="CHEBI:58252"/>
        <dbReference type="ChEBI" id="CHEBI:59789"/>
        <dbReference type="EC" id="2.1.1.12"/>
    </reaction>
</comment>
<dbReference type="EMBL" id="JBANAX010000663">
    <property type="protein sequence ID" value="KAL1198573.1"/>
    <property type="molecule type" value="Genomic_DNA"/>
</dbReference>
<keyword evidence="1" id="KW-0949">S-adenosyl-L-methionine</keyword>
<dbReference type="CDD" id="cd02440">
    <property type="entry name" value="AdoMet_MTases"/>
    <property type="match status" value="1"/>
</dbReference>
<evidence type="ECO:0000256" key="1">
    <source>
        <dbReference type="PROSITE-ProRule" id="PRU00888"/>
    </source>
</evidence>
<accession>A0ABD0ZVE3</accession>
<dbReference type="Pfam" id="PF00155">
    <property type="entry name" value="Aminotran_1_2"/>
    <property type="match status" value="1"/>
</dbReference>
<reference evidence="3 4" key="1">
    <citation type="submission" date="2024-04" db="EMBL/GenBank/DDBJ databases">
        <title>Genome assembly C_amara_ONT_v2.</title>
        <authorList>
            <person name="Yant L."/>
            <person name="Moore C."/>
            <person name="Slenker M."/>
        </authorList>
    </citation>
    <scope>NUCLEOTIDE SEQUENCE [LARGE SCALE GENOMIC DNA]</scope>
    <source>
        <tissue evidence="3">Leaf</tissue>
    </source>
</reference>
<comment type="caution">
    <text evidence="3">The sequence shown here is derived from an EMBL/GenBank/DDBJ whole genome shotgun (WGS) entry which is preliminary data.</text>
</comment>
<dbReference type="InterPro" id="IPR015422">
    <property type="entry name" value="PyrdxlP-dep_Trfase_small"/>
</dbReference>
<comment type="similarity">
    <text evidence="1">Belongs to the class I-like SAM-binding methyltransferase superfamily.</text>
</comment>
<keyword evidence="1" id="KW-0489">Methyltransferase</keyword>
<keyword evidence="4" id="KW-1185">Reference proteome</keyword>
<keyword evidence="1" id="KW-0808">Transferase</keyword>
<dbReference type="SUPFAM" id="SSF53335">
    <property type="entry name" value="S-adenosyl-L-methionine-dependent methyltransferases"/>
    <property type="match status" value="1"/>
</dbReference>
<dbReference type="Pfam" id="PF06325">
    <property type="entry name" value="PrmA"/>
    <property type="match status" value="1"/>
</dbReference>
<sequence length="1069" mass="118311">MANESVDEFLNRCQQSGDAAYGALRSVLERLEDPKTRSNARIFLSDIYKRVGSSETCLQTYHFHIQDIFLDQYEGFQTRKKLTMMVIPSIFIPEDWSFTFYEGLNRHPDTIFKDKTIAELGCGNGWISIAIAAKWLPSKVYGLDINPRAVKISWINLYLNALDDNGQPVYDDEKKTLLDRVEFYESDLLSYCRDNKIQLERIVGCIPQILNPNPEAMSKMITENASEEFLHSLSNYCALQGFVEDQFGLGLIARAVEEGISVIKPAGIMIFNMGGRPGQGVCRRLFERRGVRVTQMWQTKILQAADTDISALVEIERSSPHRFEFFMGLSGDQPICARTAWAYGKAGGRISHALSVYSCQLRQPNQVKIIFDFLKNGFQEISSSLDLSFEDEAVADEKIPFLAYLASVLKNSSYFPFEPPAGSKRFCSLIAGFMRTYHRIPINQDNIVVFPSRAVAIESAFRLFSPRLAIVDEHLTRQLPRSWLTSLAIENTSMEKSDDQITVIESPHQSDLMIELIKKLKPQVVVTGMAQFEVITSSSFLHLLEVTKEIGSRLFLDISDHFELSSLPASNGVLKYLAENKLPSHAAIICGLVKNKVYSDLEVAFVISEVDGISKALSKTVEVLEGHTAIISQYYYGCLFHELLAFQLADRHAPAERACEKATSEEIIGFSSSAVSVLKDAELSVTEIEDTSLIHMDVDQSFLPIPQSVKAAIFESFVRQNVAETEVDVNPSIKQFVCSNYGFPTKTGTGFVYADGSQALFNKLVICCAQEGGTLCLPAGTNGKYVAAAKFLKANVVNISTESSDGFKLTETTLTKALESVKKPWVCISGPTVSPTGLVYSNEEMDVLLSTCAKFGAKVIIDTSFSGLEYSSTTWDLKNSLSRLDSSLSVSLLGCLSLNLLSGAVKLGFLVLDQSLVDPFHTLPGLSKPHSTVKYAAKKLLALKEEKASDFLDAVSETIKTLEGRSKRLKEVLENSGWEVIEPSAGISMVAKPKAYLNKTVKLKAGEGEKVELTDSNMRDVFLSHTGVCLNSGSWTGIPGYCRFTFALEDSEFDKAIESIAQFKSAIAN</sequence>
<dbReference type="PROSITE" id="PS51555">
    <property type="entry name" value="SAM_MT12"/>
    <property type="match status" value="1"/>
</dbReference>